<accession>A0A0M8MRQ2</accession>
<feature type="compositionally biased region" description="Basic and acidic residues" evidence="1">
    <location>
        <begin position="197"/>
        <end position="222"/>
    </location>
</feature>
<feature type="compositionally biased region" description="Basic and acidic residues" evidence="1">
    <location>
        <begin position="153"/>
        <end position="164"/>
    </location>
</feature>
<feature type="compositionally biased region" description="Polar residues" evidence="1">
    <location>
        <begin position="622"/>
        <end position="633"/>
    </location>
</feature>
<proteinExistence type="predicted"/>
<feature type="compositionally biased region" description="Low complexity" evidence="1">
    <location>
        <begin position="412"/>
        <end position="435"/>
    </location>
</feature>
<dbReference type="GeneID" id="28726840"/>
<sequence>MARSKGKPPGPSRSRSRISRNELPLSFDPDAVASDEEDEEAAIDADGQGVWDHAYCAVCDRLIEPSQAVQETRDDKSEVDEDEWVAAAMSSLRRHAQPMTQRGVSPHTDRHDEARPGGSLFCSERCRKIDKQSNARMGEFLKYVSSSSPSLSARHEAESLRGADSDTQPDSPPEEPSVLASAKPAVSASLSTSLLRAESRSHTVHQATDDEVSHDTLADRPLAKNTVRYKPRTSSMQGPSNLARSRLAMRTQAMVAPLSAATMPSMASASIDPSSPVSTDEAALFAGTPPPSVMFGEPTGAEALPAVPKTSPTSHPSASFSPLSLMSHGTGLRTEPIAAVEENATNTLWDASTQMERHGTATDALRKAQLFADSPEPMENVSRPTPRRGSITSLSSGRGKGPLPSASALHMPSRTTTAPPSSTSSESLLSQRHSLQALRRGSEGDAMLETMEHGTPHSARTERGASRRARDVRHLPPLFGPPRSKDEEARPASLRGSMTRLDSASPLLPSRNSFYSTSAAHSQPGTSPRRAGLGWSALPSSSTKLSSSMNRTASMEDDIGGSLRSLPQDPRAMSASMRTWSYDRLPGMRMYPLMQLPGAPVHDTYQQPLPLGTAAPAETASRRVSTSFSTKPRTGSISSTGSGASGARRKTLFYFAGS</sequence>
<dbReference type="OrthoDB" id="3367003at2759"/>
<evidence type="ECO:0000313" key="2">
    <source>
        <dbReference type="EMBL" id="KOS12994.1"/>
    </source>
</evidence>
<dbReference type="EMBL" id="LGAV01000008">
    <property type="protein sequence ID" value="KOS12994.1"/>
    <property type="molecule type" value="Genomic_DNA"/>
</dbReference>
<feature type="region of interest" description="Disordered" evidence="1">
    <location>
        <begin position="91"/>
        <end position="125"/>
    </location>
</feature>
<keyword evidence="3" id="KW-1185">Reference proteome</keyword>
<reference evidence="2 3" key="1">
    <citation type="submission" date="2015-07" db="EMBL/GenBank/DDBJ databases">
        <title>Draft Genome Sequence of Malassezia furfur CBS1878 and Malassezia pachydermatis CBS1879.</title>
        <authorList>
            <person name="Triana S."/>
            <person name="Ohm R."/>
            <person name="Gonzalez A."/>
            <person name="DeCock H."/>
            <person name="Restrepo S."/>
            <person name="Celis A."/>
        </authorList>
    </citation>
    <scope>NUCLEOTIDE SEQUENCE [LARGE SCALE GENOMIC DNA]</scope>
    <source>
        <strain evidence="2 3">CBS 1879</strain>
    </source>
</reference>
<feature type="compositionally biased region" description="Polar residues" evidence="1">
    <location>
        <begin position="310"/>
        <end position="320"/>
    </location>
</feature>
<dbReference type="AlphaFoldDB" id="A0A0M8MRQ2"/>
<feature type="region of interest" description="Disordered" evidence="1">
    <location>
        <begin position="144"/>
        <end position="240"/>
    </location>
</feature>
<evidence type="ECO:0000256" key="1">
    <source>
        <dbReference type="SAM" id="MobiDB-lite"/>
    </source>
</evidence>
<feature type="region of interest" description="Disordered" evidence="1">
    <location>
        <begin position="613"/>
        <end position="646"/>
    </location>
</feature>
<feature type="region of interest" description="Disordered" evidence="1">
    <location>
        <begin position="267"/>
        <end position="320"/>
    </location>
</feature>
<gene>
    <name evidence="2" type="ORF">Malapachy_0446</name>
</gene>
<feature type="compositionally biased region" description="Low complexity" evidence="1">
    <location>
        <begin position="634"/>
        <end position="646"/>
    </location>
</feature>
<feature type="compositionally biased region" description="Low complexity" evidence="1">
    <location>
        <begin position="536"/>
        <end position="548"/>
    </location>
</feature>
<feature type="compositionally biased region" description="Acidic residues" evidence="1">
    <location>
        <begin position="33"/>
        <end position="43"/>
    </location>
</feature>
<dbReference type="Proteomes" id="UP000037751">
    <property type="component" value="Unassembled WGS sequence"/>
</dbReference>
<name>A0A0M8MRQ2_9BASI</name>
<organism evidence="2 3">
    <name type="scientific">Malassezia pachydermatis</name>
    <dbReference type="NCBI Taxonomy" id="77020"/>
    <lineage>
        <taxon>Eukaryota</taxon>
        <taxon>Fungi</taxon>
        <taxon>Dikarya</taxon>
        <taxon>Basidiomycota</taxon>
        <taxon>Ustilaginomycotina</taxon>
        <taxon>Malasseziomycetes</taxon>
        <taxon>Malasseziales</taxon>
        <taxon>Malasseziaceae</taxon>
        <taxon>Malassezia</taxon>
    </lineage>
</organism>
<feature type="compositionally biased region" description="Polar residues" evidence="1">
    <location>
        <begin position="510"/>
        <end position="526"/>
    </location>
</feature>
<feature type="region of interest" description="Disordered" evidence="1">
    <location>
        <begin position="370"/>
        <end position="551"/>
    </location>
</feature>
<feature type="region of interest" description="Disordered" evidence="1">
    <location>
        <begin position="1"/>
        <end position="46"/>
    </location>
</feature>
<evidence type="ECO:0000313" key="3">
    <source>
        <dbReference type="Proteomes" id="UP000037751"/>
    </source>
</evidence>
<dbReference type="RefSeq" id="XP_017990626.1">
    <property type="nucleotide sequence ID" value="XM_018134965.1"/>
</dbReference>
<comment type="caution">
    <text evidence="2">The sequence shown here is derived from an EMBL/GenBank/DDBJ whole genome shotgun (WGS) entry which is preliminary data.</text>
</comment>
<feature type="compositionally biased region" description="Basic and acidic residues" evidence="1">
    <location>
        <begin position="450"/>
        <end position="474"/>
    </location>
</feature>
<protein>
    <submittedName>
        <fullName evidence="2">Uncharacterized protein</fullName>
    </submittedName>
</protein>
<dbReference type="VEuPathDB" id="FungiDB:Malapachy_0446"/>